<dbReference type="RefSeq" id="WP_164566456.1">
    <property type="nucleotide sequence ID" value="NZ_JAJAEH010000024.1"/>
</dbReference>
<evidence type="ECO:0000313" key="3">
    <source>
        <dbReference type="EMBL" id="NEI51759.1"/>
    </source>
</evidence>
<sequence length="397" mass="43585">MTFDEGSVSPVRVGVAGLGRAFVLSRTAFVEDPRVRLIAAAEPREASRKAFVQEFGGKTYETVDALCGDADVELVYVSTPHEFHFEHVCKAAAAGKHVLVEKPLAISLDDGIRMTEACSAAGVHLLIGPSHSFDMPVQMARAIIREREFGRLRLINAFNYTDFLYRPRRPEELDTARGGGVVFSQGVHQIDIVRLLAGGLVRQVSAYTGSWDPERPTEGAYVAQLAFDGCIASMTYSGYGFFDSDEWMDGFGELGARKNMQVYGSARRALKARGPASEMDLKAARTYGLPDRPSTPESYEHFGPIIVSLEKADLRLTPAGLHVYAEDRREFRPAPPFRFSRSEMTAAIHSAVRLHRPPVQSGRWGLASLEVCHAILKSAADKAPVRLEHQVGANDHA</sequence>
<organism evidence="3 4">
    <name type="scientific">Rhizobium ruizarguesonis</name>
    <dbReference type="NCBI Taxonomy" id="2081791"/>
    <lineage>
        <taxon>Bacteria</taxon>
        <taxon>Pseudomonadati</taxon>
        <taxon>Pseudomonadota</taxon>
        <taxon>Alphaproteobacteria</taxon>
        <taxon>Hyphomicrobiales</taxon>
        <taxon>Rhizobiaceae</taxon>
        <taxon>Rhizobium/Agrobacterium group</taxon>
        <taxon>Rhizobium</taxon>
    </lineage>
</organism>
<dbReference type="InterPro" id="IPR000683">
    <property type="entry name" value="Gfo/Idh/MocA-like_OxRdtase_N"/>
</dbReference>
<dbReference type="Pfam" id="PF01408">
    <property type="entry name" value="GFO_IDH_MocA"/>
    <property type="match status" value="1"/>
</dbReference>
<dbReference type="SUPFAM" id="SSF51735">
    <property type="entry name" value="NAD(P)-binding Rossmann-fold domains"/>
    <property type="match status" value="1"/>
</dbReference>
<dbReference type="InterPro" id="IPR055170">
    <property type="entry name" value="GFO_IDH_MocA-like_dom"/>
</dbReference>
<reference evidence="3 4" key="1">
    <citation type="submission" date="2019-12" db="EMBL/GenBank/DDBJ databases">
        <title>Rhizobium genotypes associated with high levels of biological nitrogen fixation by grain legumes in a temperate-maritime cropping system.</title>
        <authorList>
            <person name="Maluk M."/>
            <person name="Francesc Ferrando Molina F."/>
            <person name="Lopez Del Egido L."/>
            <person name="Lafos M."/>
            <person name="Langarica-Fuentes A."/>
            <person name="Gebre Yohannes G."/>
            <person name="Young M.W."/>
            <person name="Martin P."/>
            <person name="Gantlett R."/>
            <person name="Kenicer G."/>
            <person name="Hawes C."/>
            <person name="Begg G.S."/>
            <person name="Quilliam R.S."/>
            <person name="Squire G.R."/>
            <person name="Poole P.S."/>
            <person name="Young P.W."/>
            <person name="Iannetta P.M."/>
            <person name="James E.K."/>
        </authorList>
    </citation>
    <scope>NUCLEOTIDE SEQUENCE [LARGE SCALE GENOMIC DNA]</scope>
    <source>
        <strain evidence="3 4">JHI985</strain>
    </source>
</reference>
<evidence type="ECO:0000313" key="4">
    <source>
        <dbReference type="Proteomes" id="UP000661163"/>
    </source>
</evidence>
<dbReference type="SUPFAM" id="SSF55347">
    <property type="entry name" value="Glyceraldehyde-3-phosphate dehydrogenase-like, C-terminal domain"/>
    <property type="match status" value="1"/>
</dbReference>
<evidence type="ECO:0000259" key="1">
    <source>
        <dbReference type="Pfam" id="PF01408"/>
    </source>
</evidence>
<dbReference type="AlphaFoldDB" id="A0AAE4YVC8"/>
<dbReference type="InterPro" id="IPR036291">
    <property type="entry name" value="NAD(P)-bd_dom_sf"/>
</dbReference>
<dbReference type="GO" id="GO:0000166">
    <property type="term" value="F:nucleotide binding"/>
    <property type="evidence" value="ECO:0007669"/>
    <property type="project" value="InterPro"/>
</dbReference>
<dbReference type="Proteomes" id="UP000661163">
    <property type="component" value="Unassembled WGS sequence"/>
</dbReference>
<feature type="domain" description="GFO/IDH/MocA-like oxidoreductase" evidence="2">
    <location>
        <begin position="137"/>
        <end position="244"/>
    </location>
</feature>
<dbReference type="InterPro" id="IPR051450">
    <property type="entry name" value="Gfo/Idh/MocA_Oxidoreductases"/>
</dbReference>
<dbReference type="Pfam" id="PF22725">
    <property type="entry name" value="GFO_IDH_MocA_C3"/>
    <property type="match status" value="1"/>
</dbReference>
<comment type="caution">
    <text evidence="3">The sequence shown here is derived from an EMBL/GenBank/DDBJ whole genome shotgun (WGS) entry which is preliminary data.</text>
</comment>
<dbReference type="PANTHER" id="PTHR43377:SF1">
    <property type="entry name" value="BILIVERDIN REDUCTASE A"/>
    <property type="match status" value="1"/>
</dbReference>
<evidence type="ECO:0000259" key="2">
    <source>
        <dbReference type="Pfam" id="PF22725"/>
    </source>
</evidence>
<feature type="domain" description="Gfo/Idh/MocA-like oxidoreductase N-terminal" evidence="1">
    <location>
        <begin position="11"/>
        <end position="126"/>
    </location>
</feature>
<protein>
    <submittedName>
        <fullName evidence="3">Gfo/Idh/MocA family oxidoreductase</fullName>
    </submittedName>
</protein>
<dbReference type="EMBL" id="WUFC01000031">
    <property type="protein sequence ID" value="NEI51759.1"/>
    <property type="molecule type" value="Genomic_DNA"/>
</dbReference>
<name>A0AAE4YVC8_9HYPH</name>
<gene>
    <name evidence="3" type="ORF">GR217_29335</name>
</gene>
<dbReference type="Gene3D" id="3.30.360.10">
    <property type="entry name" value="Dihydrodipicolinate Reductase, domain 2"/>
    <property type="match status" value="1"/>
</dbReference>
<accession>A0AAE4YVC8</accession>
<dbReference type="PANTHER" id="PTHR43377">
    <property type="entry name" value="BILIVERDIN REDUCTASE A"/>
    <property type="match status" value="1"/>
</dbReference>
<dbReference type="Gene3D" id="3.40.50.720">
    <property type="entry name" value="NAD(P)-binding Rossmann-like Domain"/>
    <property type="match status" value="1"/>
</dbReference>
<proteinExistence type="predicted"/>